<keyword evidence="1" id="KW-0812">Transmembrane</keyword>
<dbReference type="EMBL" id="JYDO01000016">
    <property type="protein sequence ID" value="KRZ77923.1"/>
    <property type="molecule type" value="Genomic_DNA"/>
</dbReference>
<keyword evidence="3" id="KW-1185">Reference proteome</keyword>
<name>A0A0V1N265_9BILA</name>
<keyword evidence="1" id="KW-0472">Membrane</keyword>
<protein>
    <submittedName>
        <fullName evidence="2">Uncharacterized protein</fullName>
    </submittedName>
</protein>
<gene>
    <name evidence="2" type="ORF">T10_1724</name>
</gene>
<keyword evidence="1" id="KW-1133">Transmembrane helix</keyword>
<evidence type="ECO:0000256" key="1">
    <source>
        <dbReference type="SAM" id="Phobius"/>
    </source>
</evidence>
<sequence length="73" mass="8894">MAQQILYIFQYGCNFLFFRLYYFTLITTIYIFYNIVTRRISRPVPRLPCPRVFVGRRHSPSTLRQCRVVIRNV</sequence>
<accession>A0A0V1N265</accession>
<organism evidence="2 3">
    <name type="scientific">Trichinella papuae</name>
    <dbReference type="NCBI Taxonomy" id="268474"/>
    <lineage>
        <taxon>Eukaryota</taxon>
        <taxon>Metazoa</taxon>
        <taxon>Ecdysozoa</taxon>
        <taxon>Nematoda</taxon>
        <taxon>Enoplea</taxon>
        <taxon>Dorylaimia</taxon>
        <taxon>Trichinellida</taxon>
        <taxon>Trichinellidae</taxon>
        <taxon>Trichinella</taxon>
    </lineage>
</organism>
<dbReference type="Proteomes" id="UP000054843">
    <property type="component" value="Unassembled WGS sequence"/>
</dbReference>
<comment type="caution">
    <text evidence="2">The sequence shown here is derived from an EMBL/GenBank/DDBJ whole genome shotgun (WGS) entry which is preliminary data.</text>
</comment>
<evidence type="ECO:0000313" key="3">
    <source>
        <dbReference type="Proteomes" id="UP000054843"/>
    </source>
</evidence>
<evidence type="ECO:0000313" key="2">
    <source>
        <dbReference type="EMBL" id="KRZ77923.1"/>
    </source>
</evidence>
<dbReference type="AlphaFoldDB" id="A0A0V1N265"/>
<proteinExistence type="predicted"/>
<feature type="transmembrane region" description="Helical" evidence="1">
    <location>
        <begin position="20"/>
        <end position="36"/>
    </location>
</feature>
<reference evidence="2 3" key="1">
    <citation type="submission" date="2015-01" db="EMBL/GenBank/DDBJ databases">
        <title>Evolution of Trichinella species and genotypes.</title>
        <authorList>
            <person name="Korhonen P.K."/>
            <person name="Edoardo P."/>
            <person name="Giuseppe L.R."/>
            <person name="Gasser R.B."/>
        </authorList>
    </citation>
    <scope>NUCLEOTIDE SEQUENCE [LARGE SCALE GENOMIC DNA]</scope>
    <source>
        <strain evidence="2">ISS1980</strain>
    </source>
</reference>